<dbReference type="NCBIfam" id="NF003339">
    <property type="entry name" value="PRK04351.1"/>
    <property type="match status" value="1"/>
</dbReference>
<sequence>MNLTDYVQEVSQEDFGKDFKHQALWNKRLRTTGGRFFPSDGHLEFNYRLYQELGPAVFRKIVRHELCHYHLFYANKGYRHRDTDFKKLLEKVGGLRYTPPLPSQAAVYCYACRQCGHIYQRRRRINPQNYICGQCCGKLIPLN</sequence>
<dbReference type="InterPro" id="IPR035240">
    <property type="entry name" value="SprT_Zn_ribbon"/>
</dbReference>
<keyword evidence="3" id="KW-1185">Reference proteome</keyword>
<dbReference type="AlphaFoldDB" id="A0A172Q6A4"/>
<feature type="domain" description="SprT-like" evidence="1">
    <location>
        <begin position="1"/>
        <end position="142"/>
    </location>
</feature>
<dbReference type="OrthoDB" id="9799909at2"/>
<organism evidence="2 3">
    <name type="scientific">Streptococcus pantholopis</name>
    <dbReference type="NCBI Taxonomy" id="1811193"/>
    <lineage>
        <taxon>Bacteria</taxon>
        <taxon>Bacillati</taxon>
        <taxon>Bacillota</taxon>
        <taxon>Bacilli</taxon>
        <taxon>Lactobacillales</taxon>
        <taxon>Streptococcaceae</taxon>
        <taxon>Streptococcus</taxon>
    </lineage>
</organism>
<name>A0A172Q6A4_9STRE</name>
<dbReference type="EMBL" id="CP014699">
    <property type="protein sequence ID" value="AND78988.1"/>
    <property type="molecule type" value="Genomic_DNA"/>
</dbReference>
<dbReference type="SMART" id="SM00731">
    <property type="entry name" value="SprT"/>
    <property type="match status" value="1"/>
</dbReference>
<evidence type="ECO:0000313" key="2">
    <source>
        <dbReference type="EMBL" id="AND78988.1"/>
    </source>
</evidence>
<dbReference type="Proteomes" id="UP000077317">
    <property type="component" value="Chromosome"/>
</dbReference>
<protein>
    <submittedName>
        <fullName evidence="2">SprT family protein</fullName>
    </submittedName>
</protein>
<dbReference type="Gene3D" id="3.30.2010.10">
    <property type="entry name" value="Metalloproteases ('zincins'), catalytic domain"/>
    <property type="match status" value="1"/>
</dbReference>
<dbReference type="STRING" id="1811193.A0O21_02610"/>
<evidence type="ECO:0000313" key="3">
    <source>
        <dbReference type="Proteomes" id="UP000077317"/>
    </source>
</evidence>
<accession>A0A172Q6A4</accession>
<dbReference type="Pfam" id="PF10263">
    <property type="entry name" value="SprT-like"/>
    <property type="match status" value="1"/>
</dbReference>
<proteinExistence type="predicted"/>
<dbReference type="Pfam" id="PF17283">
    <property type="entry name" value="Zn_ribbon_SprT"/>
    <property type="match status" value="1"/>
</dbReference>
<dbReference type="GO" id="GO:0006950">
    <property type="term" value="P:response to stress"/>
    <property type="evidence" value="ECO:0007669"/>
    <property type="project" value="UniProtKB-ARBA"/>
</dbReference>
<evidence type="ECO:0000259" key="1">
    <source>
        <dbReference type="SMART" id="SM00731"/>
    </source>
</evidence>
<dbReference type="RefSeq" id="WP_067060785.1">
    <property type="nucleotide sequence ID" value="NZ_CP014699.1"/>
</dbReference>
<dbReference type="KEGG" id="spat:A0O21_02610"/>
<reference evidence="2 3" key="1">
    <citation type="journal article" date="2016" name="Int. J. Syst. Evol. Microbiol.">
        <title>Streptococcuspantholopis sp. nov., isolated from faeces of the Tibetan antelope (Pantholops hodgsonii).</title>
        <authorList>
            <person name="Bai X."/>
            <person name="Xiong Y."/>
            <person name="Lu S."/>
            <person name="Jin D."/>
            <person name="Lai X."/>
            <person name="Yang J."/>
            <person name="Niu L."/>
            <person name="Hu S."/>
            <person name="Meng X."/>
            <person name="Pu J."/>
            <person name="Ye C."/>
            <person name="Xu J."/>
        </authorList>
    </citation>
    <scope>NUCLEOTIDE SEQUENCE [LARGE SCALE GENOMIC DNA]</scope>
    <source>
        <strain evidence="2 3">TA 26</strain>
    </source>
</reference>
<dbReference type="InterPro" id="IPR006640">
    <property type="entry name" value="SprT-like_domain"/>
</dbReference>
<gene>
    <name evidence="2" type="ORF">A0O21_02610</name>
</gene>
<reference evidence="3" key="2">
    <citation type="submission" date="2016-03" db="EMBL/GenBank/DDBJ databases">
        <title>Streptococcus antelopensis sp. nov., isolated from the feces of the Tibetan antelope (Pantholops hodgsonii) in Hoh Xil National Nature Reserve, Qinghai, China.</title>
        <authorList>
            <person name="Bai X."/>
        </authorList>
    </citation>
    <scope>NUCLEOTIDE SEQUENCE [LARGE SCALE GENOMIC DNA]</scope>
    <source>
        <strain evidence="3">TA 26</strain>
    </source>
</reference>